<dbReference type="AlphaFoldDB" id="A0A9P0HFH4"/>
<reference evidence="1" key="1">
    <citation type="submission" date="2022-01" db="EMBL/GenBank/DDBJ databases">
        <authorList>
            <person name="King R."/>
        </authorList>
    </citation>
    <scope>NUCLEOTIDE SEQUENCE</scope>
</reference>
<sequence length="86" mass="9246">MAIPLSNQFYALPGNSNSIFSVSAVRRVCRSTPRSGYVANFLAILGNRSEESSGVIPTVSIVRRAYNIKGGNGASYRKLSPPRNGQ</sequence>
<protein>
    <submittedName>
        <fullName evidence="1">Uncharacterized protein</fullName>
    </submittedName>
</protein>
<keyword evidence="2" id="KW-1185">Reference proteome</keyword>
<dbReference type="EMBL" id="OV725081">
    <property type="protein sequence ID" value="CAH1400897.1"/>
    <property type="molecule type" value="Genomic_DNA"/>
</dbReference>
<name>A0A9P0HFH4_NEZVI</name>
<organism evidence="1 2">
    <name type="scientific">Nezara viridula</name>
    <name type="common">Southern green stink bug</name>
    <name type="synonym">Cimex viridulus</name>
    <dbReference type="NCBI Taxonomy" id="85310"/>
    <lineage>
        <taxon>Eukaryota</taxon>
        <taxon>Metazoa</taxon>
        <taxon>Ecdysozoa</taxon>
        <taxon>Arthropoda</taxon>
        <taxon>Hexapoda</taxon>
        <taxon>Insecta</taxon>
        <taxon>Pterygota</taxon>
        <taxon>Neoptera</taxon>
        <taxon>Paraneoptera</taxon>
        <taxon>Hemiptera</taxon>
        <taxon>Heteroptera</taxon>
        <taxon>Panheteroptera</taxon>
        <taxon>Pentatomomorpha</taxon>
        <taxon>Pentatomoidea</taxon>
        <taxon>Pentatomidae</taxon>
        <taxon>Pentatominae</taxon>
        <taxon>Nezara</taxon>
    </lineage>
</organism>
<evidence type="ECO:0000313" key="2">
    <source>
        <dbReference type="Proteomes" id="UP001152798"/>
    </source>
</evidence>
<dbReference type="Proteomes" id="UP001152798">
    <property type="component" value="Chromosome 5"/>
</dbReference>
<proteinExistence type="predicted"/>
<evidence type="ECO:0000313" key="1">
    <source>
        <dbReference type="EMBL" id="CAH1400897.1"/>
    </source>
</evidence>
<accession>A0A9P0HFH4</accession>
<gene>
    <name evidence="1" type="ORF">NEZAVI_LOCUS10038</name>
</gene>